<dbReference type="InterPro" id="IPR003439">
    <property type="entry name" value="ABC_transporter-like_ATP-bd"/>
</dbReference>
<feature type="domain" description="ABC transporter" evidence="3">
    <location>
        <begin position="257"/>
        <end position="482"/>
    </location>
</feature>
<dbReference type="RefSeq" id="WP_005900591.1">
    <property type="nucleotide sequence ID" value="NZ_AQGQ01000061.1"/>
</dbReference>
<dbReference type="Pfam" id="PF00005">
    <property type="entry name" value="ABC_tran"/>
    <property type="match status" value="2"/>
</dbReference>
<evidence type="ECO:0000313" key="4">
    <source>
        <dbReference type="EMBL" id="EOD55129.1"/>
    </source>
</evidence>
<accession>R1H9M8</accession>
<dbReference type="NCBIfam" id="NF008186">
    <property type="entry name" value="PRK10938.1"/>
    <property type="match status" value="1"/>
</dbReference>
<dbReference type="Gene3D" id="3.40.50.300">
    <property type="entry name" value="P-loop containing nucleotide triphosphate hydrolases"/>
    <property type="match status" value="2"/>
</dbReference>
<keyword evidence="5" id="KW-1185">Reference proteome</keyword>
<dbReference type="SUPFAM" id="SSF52540">
    <property type="entry name" value="P-loop containing nucleoside triphosphate hydrolases"/>
    <property type="match status" value="2"/>
</dbReference>
<dbReference type="EMBL" id="AQGQ01000061">
    <property type="protein sequence ID" value="EOD55129.1"/>
    <property type="molecule type" value="Genomic_DNA"/>
</dbReference>
<dbReference type="FunFam" id="3.40.50.300:FF:000866">
    <property type="entry name" value="Molybdate ABC transporter ATP-binding protein ModF"/>
    <property type="match status" value="1"/>
</dbReference>
<evidence type="ECO:0000259" key="3">
    <source>
        <dbReference type="PROSITE" id="PS50893"/>
    </source>
</evidence>
<dbReference type="OrthoDB" id="9805029at2"/>
<dbReference type="Proteomes" id="UP000013526">
    <property type="component" value="Unassembled WGS sequence"/>
</dbReference>
<keyword evidence="1" id="KW-0547">Nucleotide-binding</keyword>
<dbReference type="InterPro" id="IPR027417">
    <property type="entry name" value="P-loop_NTPase"/>
</dbReference>
<dbReference type="PANTHER" id="PTHR43158:SF2">
    <property type="entry name" value="SKFA PEPTIDE EXPORT ATP-BINDING PROTEIN SKFE"/>
    <property type="match status" value="1"/>
</dbReference>
<dbReference type="PANTHER" id="PTHR43158">
    <property type="entry name" value="SKFA PEPTIDE EXPORT ATP-BINDING PROTEIN SKFE"/>
    <property type="match status" value="1"/>
</dbReference>
<name>R1H9M8_9GAMM</name>
<dbReference type="PROSITE" id="PS50893">
    <property type="entry name" value="ABC_TRANSPORTER_2"/>
    <property type="match status" value="2"/>
</dbReference>
<organism evidence="4 5">
    <name type="scientific">Aeromonas molluscorum 848</name>
    <dbReference type="NCBI Taxonomy" id="1268236"/>
    <lineage>
        <taxon>Bacteria</taxon>
        <taxon>Pseudomonadati</taxon>
        <taxon>Pseudomonadota</taxon>
        <taxon>Gammaproteobacteria</taxon>
        <taxon>Aeromonadales</taxon>
        <taxon>Aeromonadaceae</taxon>
        <taxon>Aeromonas</taxon>
    </lineage>
</organism>
<comment type="caution">
    <text evidence="4">The sequence shown here is derived from an EMBL/GenBank/DDBJ whole genome shotgun (WGS) entry which is preliminary data.</text>
</comment>
<dbReference type="GO" id="GO:0005524">
    <property type="term" value="F:ATP binding"/>
    <property type="evidence" value="ECO:0007669"/>
    <property type="project" value="UniProtKB-KW"/>
</dbReference>
<dbReference type="AlphaFoldDB" id="R1H9M8"/>
<sequence length="482" mass="53464">MARIGSLDAQFMLGKGRIFTVKALDIAAGECWAFIGGNGSGKSTLARILADELLPSAGVFEHDLAPLALISLERLQTWLAADWQQRNSDWLLAEEEEGWLTRQLIQTEHRDGERCEALAAQFGITHLLDRPFHYLSTGETRKAMLCQALMAQPRLLVLDEPFEGLDQASRQQLAEALFMLKQSGITLILILNRIEETPNWVGFMGLLEEGTLIAQGARKEVLASAQLLAAARQQSLANLPLPEADRSPEPMAAQQPLVLLHQGRVSYGGKTVFEGLDWRVAPGEHWHLCGANGAGKSTLLSLVCGDHPQGYANDLTLFGRRRGSGETIWEIKRHIGLVSSSLHQDYRVNCSALTLVLSGFYDSIGLYARPTDRQRKLALAWLTLLGMADQADRSFQQLSWGQQRLLLIVRALVKHPALLILDEPLQGLDAVNRQLVRHWISLLVSQGRSQLLFVSHHPEDAPDCISHRLTLRGLNDHLVEVL</sequence>
<evidence type="ECO:0000313" key="5">
    <source>
        <dbReference type="Proteomes" id="UP000013526"/>
    </source>
</evidence>
<dbReference type="SMART" id="SM00382">
    <property type="entry name" value="AAA"/>
    <property type="match status" value="2"/>
</dbReference>
<gene>
    <name evidence="4" type="ORF">G113_10704</name>
</gene>
<dbReference type="GO" id="GO:0016887">
    <property type="term" value="F:ATP hydrolysis activity"/>
    <property type="evidence" value="ECO:0007669"/>
    <property type="project" value="InterPro"/>
</dbReference>
<keyword evidence="2 4" id="KW-0067">ATP-binding</keyword>
<dbReference type="InterPro" id="IPR003593">
    <property type="entry name" value="AAA+_ATPase"/>
</dbReference>
<evidence type="ECO:0000256" key="2">
    <source>
        <dbReference type="ARBA" id="ARBA00022840"/>
    </source>
</evidence>
<feature type="domain" description="ABC transporter" evidence="3">
    <location>
        <begin position="4"/>
        <end position="234"/>
    </location>
</feature>
<reference evidence="4 5" key="1">
    <citation type="journal article" date="2013" name="Genome Announc.">
        <title>Draft Genome Sequence of Aeromonas molluscorum Strain 848TT, Isolated from Bivalve Molluscs.</title>
        <authorList>
            <person name="Spataro N."/>
            <person name="Farfan M."/>
            <person name="Albarral V."/>
            <person name="Sanglas A."/>
            <person name="Loren J.G."/>
            <person name="Fuste M.C."/>
            <person name="Bosch E."/>
        </authorList>
    </citation>
    <scope>NUCLEOTIDE SEQUENCE [LARGE SCALE GENOMIC DNA]</scope>
    <source>
        <strain evidence="4 5">848</strain>
    </source>
</reference>
<proteinExistence type="predicted"/>
<evidence type="ECO:0000256" key="1">
    <source>
        <dbReference type="ARBA" id="ARBA00022741"/>
    </source>
</evidence>
<dbReference type="PATRIC" id="fig|1268236.3.peg.2121"/>
<protein>
    <submittedName>
        <fullName evidence="4">Molybdenum transport ATP-binding protein ModF</fullName>
    </submittedName>
</protein>